<dbReference type="EMBL" id="KN832998">
    <property type="protein sequence ID" value="KIM81622.1"/>
    <property type="molecule type" value="Genomic_DNA"/>
</dbReference>
<evidence type="ECO:0000259" key="1">
    <source>
        <dbReference type="Pfam" id="PF16862"/>
    </source>
</evidence>
<dbReference type="Gene3D" id="3.20.20.80">
    <property type="entry name" value="Glycosidases"/>
    <property type="match status" value="1"/>
</dbReference>
<keyword evidence="3" id="KW-1185">Reference proteome</keyword>
<gene>
    <name evidence="2" type="ORF">PILCRDRAFT_821394</name>
</gene>
<dbReference type="InterPro" id="IPR017853">
    <property type="entry name" value="GH"/>
</dbReference>
<dbReference type="SUPFAM" id="SSF51445">
    <property type="entry name" value="(Trans)glycosidases"/>
    <property type="match status" value="1"/>
</dbReference>
<dbReference type="HOGENOM" id="CLU_023945_0_0_1"/>
<dbReference type="PANTHER" id="PTHR36183">
    <property type="entry name" value="BETA-GLUCURONIDASE"/>
    <property type="match status" value="1"/>
</dbReference>
<protein>
    <submittedName>
        <fullName evidence="2">Glycoside hydrolase family 79 protein</fullName>
    </submittedName>
</protein>
<dbReference type="Proteomes" id="UP000054166">
    <property type="component" value="Unassembled WGS sequence"/>
</dbReference>
<dbReference type="GO" id="GO:0016787">
    <property type="term" value="F:hydrolase activity"/>
    <property type="evidence" value="ECO:0007669"/>
    <property type="project" value="UniProtKB-KW"/>
</dbReference>
<reference evidence="2 3" key="1">
    <citation type="submission" date="2014-04" db="EMBL/GenBank/DDBJ databases">
        <authorList>
            <consortium name="DOE Joint Genome Institute"/>
            <person name="Kuo A."/>
            <person name="Tarkka M."/>
            <person name="Buscot F."/>
            <person name="Kohler A."/>
            <person name="Nagy L.G."/>
            <person name="Floudas D."/>
            <person name="Copeland A."/>
            <person name="Barry K.W."/>
            <person name="Cichocki N."/>
            <person name="Veneault-Fourrey C."/>
            <person name="LaButti K."/>
            <person name="Lindquist E.A."/>
            <person name="Lipzen A."/>
            <person name="Lundell T."/>
            <person name="Morin E."/>
            <person name="Murat C."/>
            <person name="Sun H."/>
            <person name="Tunlid A."/>
            <person name="Henrissat B."/>
            <person name="Grigoriev I.V."/>
            <person name="Hibbett D.S."/>
            <person name="Martin F."/>
            <person name="Nordberg H.P."/>
            <person name="Cantor M.N."/>
            <person name="Hua S.X."/>
        </authorList>
    </citation>
    <scope>NUCLEOTIDE SEQUENCE [LARGE SCALE GENOMIC DNA]</scope>
    <source>
        <strain evidence="2 3">F 1598</strain>
    </source>
</reference>
<dbReference type="AlphaFoldDB" id="A0A0C3BWA6"/>
<dbReference type="InParanoid" id="A0A0C3BWA6"/>
<sequence>MDPQHTVGGGSSGVQNQLNALMLTTVPSSLPIGRSLSLSFFYPCLPAHSSALLEMLFPSFLWFSCFTLGARASVTVYSQQPLGAGTSTAAATNYTAAAYYDSTVLTAPPVPSPAPPTQFSIQLNSATQAVQNLSIPLSGDFLGFSIEFSVINQVIGSNSSFLQVPFLNLMASLVQRGGRVNIRVGGNTQDYATLVPSLPNGEIIQKQQTGNTNPTETPTLDFTAGVLYLLGNVSALINVHWYLGIPLNDSANLRMGIAEVGEAVLGDKLIGFQVGNEPDLYSAHGHRNSTYGPYDYFGDFSLVVNAMNNDANIPTKNNLIAPNLAGTWTPESVWNTGFIQSFTSSLGALAVEHYPSDNCNAEYGIGSPVNVQDIFPSYLNHDAGKTIVQPYLNSTAVAQAAGKPFVMFETNTASCGGFPGLSDSFGAAMWALDYGLQMAYSNFSGAMLHVSGEDVYYNPFIPPPRNQSAFHQWTVAPLFYAVLAVAETLGNSNTSQIVDLQANAGNTYTPAYAVYENGACARLALFNFVTDPTGASTYTATFSIGGGSTGEANATPASVQVKYLAAPSVSEKVNVTWAGQTYGPTFASDGRLQGTQDVQTVNCDQSANTCSIQVPAPGFALVFITSSAFSESNPSTTQTFSTTTLSKGQNTVTVPASVLATSNGHSGSTWHLGSTSKGSISSARAAARPDMVVLFMVIYGTIAARVLLF</sequence>
<accession>A0A0C3BWA6</accession>
<proteinExistence type="predicted"/>
<dbReference type="InterPro" id="IPR031728">
    <property type="entry name" value="GlcAase_C"/>
</dbReference>
<dbReference type="InterPro" id="IPR052974">
    <property type="entry name" value="GH79_Enzymes"/>
</dbReference>
<dbReference type="PANTHER" id="PTHR36183:SF2">
    <property type="entry name" value="BETA-GLUCURONIDASE C-TERMINAL DOMAIN-CONTAINING PROTEIN"/>
    <property type="match status" value="1"/>
</dbReference>
<dbReference type="InterPro" id="IPR013780">
    <property type="entry name" value="Glyco_hydro_b"/>
</dbReference>
<dbReference type="Pfam" id="PF16862">
    <property type="entry name" value="Glyco_hydro_79C"/>
    <property type="match status" value="1"/>
</dbReference>
<evidence type="ECO:0000313" key="2">
    <source>
        <dbReference type="EMBL" id="KIM81622.1"/>
    </source>
</evidence>
<organism evidence="2 3">
    <name type="scientific">Piloderma croceum (strain F 1598)</name>
    <dbReference type="NCBI Taxonomy" id="765440"/>
    <lineage>
        <taxon>Eukaryota</taxon>
        <taxon>Fungi</taxon>
        <taxon>Dikarya</taxon>
        <taxon>Basidiomycota</taxon>
        <taxon>Agaricomycotina</taxon>
        <taxon>Agaricomycetes</taxon>
        <taxon>Agaricomycetidae</taxon>
        <taxon>Atheliales</taxon>
        <taxon>Atheliaceae</taxon>
        <taxon>Piloderma</taxon>
    </lineage>
</organism>
<dbReference type="OrthoDB" id="2796951at2759"/>
<name>A0A0C3BWA6_PILCF</name>
<keyword evidence="2" id="KW-0378">Hydrolase</keyword>
<reference evidence="3" key="2">
    <citation type="submission" date="2015-01" db="EMBL/GenBank/DDBJ databases">
        <title>Evolutionary Origins and Diversification of the Mycorrhizal Mutualists.</title>
        <authorList>
            <consortium name="DOE Joint Genome Institute"/>
            <consortium name="Mycorrhizal Genomics Consortium"/>
            <person name="Kohler A."/>
            <person name="Kuo A."/>
            <person name="Nagy L.G."/>
            <person name="Floudas D."/>
            <person name="Copeland A."/>
            <person name="Barry K.W."/>
            <person name="Cichocki N."/>
            <person name="Veneault-Fourrey C."/>
            <person name="LaButti K."/>
            <person name="Lindquist E.A."/>
            <person name="Lipzen A."/>
            <person name="Lundell T."/>
            <person name="Morin E."/>
            <person name="Murat C."/>
            <person name="Riley R."/>
            <person name="Ohm R."/>
            <person name="Sun H."/>
            <person name="Tunlid A."/>
            <person name="Henrissat B."/>
            <person name="Grigoriev I.V."/>
            <person name="Hibbett D.S."/>
            <person name="Martin F."/>
        </authorList>
    </citation>
    <scope>NUCLEOTIDE SEQUENCE [LARGE SCALE GENOMIC DNA]</scope>
    <source>
        <strain evidence="3">F 1598</strain>
    </source>
</reference>
<dbReference type="Gene3D" id="2.60.40.1180">
    <property type="entry name" value="Golgi alpha-mannosidase II"/>
    <property type="match status" value="1"/>
</dbReference>
<dbReference type="STRING" id="765440.A0A0C3BWA6"/>
<feature type="domain" description="Beta-glucuronidase C-terminal" evidence="1">
    <location>
        <begin position="511"/>
        <end position="621"/>
    </location>
</feature>
<evidence type="ECO:0000313" key="3">
    <source>
        <dbReference type="Proteomes" id="UP000054166"/>
    </source>
</evidence>